<keyword evidence="3" id="KW-1185">Reference proteome</keyword>
<feature type="region of interest" description="Disordered" evidence="1">
    <location>
        <begin position="85"/>
        <end position="109"/>
    </location>
</feature>
<accession>A0A4Z2I182</accession>
<dbReference type="OrthoDB" id="9996895at2759"/>
<comment type="caution">
    <text evidence="2">The sequence shown here is derived from an EMBL/GenBank/DDBJ whole genome shotgun (WGS) entry which is preliminary data.</text>
</comment>
<protein>
    <submittedName>
        <fullName evidence="2">ATPase family AAA domain-containing protein 5</fullName>
    </submittedName>
</protein>
<dbReference type="EMBL" id="SRLO01000156">
    <property type="protein sequence ID" value="TNN70983.1"/>
    <property type="molecule type" value="Genomic_DNA"/>
</dbReference>
<dbReference type="AlphaFoldDB" id="A0A4Z2I182"/>
<reference evidence="2 3" key="1">
    <citation type="submission" date="2019-03" db="EMBL/GenBank/DDBJ databases">
        <title>First draft genome of Liparis tanakae, snailfish: a comprehensive survey of snailfish specific genes.</title>
        <authorList>
            <person name="Kim W."/>
            <person name="Song I."/>
            <person name="Jeong J.-H."/>
            <person name="Kim D."/>
            <person name="Kim S."/>
            <person name="Ryu S."/>
            <person name="Song J.Y."/>
            <person name="Lee S.K."/>
        </authorList>
    </citation>
    <scope>NUCLEOTIDE SEQUENCE [LARGE SCALE GENOMIC DNA]</scope>
    <source>
        <tissue evidence="2">Muscle</tissue>
    </source>
</reference>
<evidence type="ECO:0000256" key="1">
    <source>
        <dbReference type="SAM" id="MobiDB-lite"/>
    </source>
</evidence>
<gene>
    <name evidence="2" type="primary">Atad5_0</name>
    <name evidence="2" type="ORF">EYF80_018799</name>
</gene>
<evidence type="ECO:0000313" key="3">
    <source>
        <dbReference type="Proteomes" id="UP000314294"/>
    </source>
</evidence>
<proteinExistence type="predicted"/>
<name>A0A4Z2I182_9TELE</name>
<organism evidence="2 3">
    <name type="scientific">Liparis tanakae</name>
    <name type="common">Tanaka's snailfish</name>
    <dbReference type="NCBI Taxonomy" id="230148"/>
    <lineage>
        <taxon>Eukaryota</taxon>
        <taxon>Metazoa</taxon>
        <taxon>Chordata</taxon>
        <taxon>Craniata</taxon>
        <taxon>Vertebrata</taxon>
        <taxon>Euteleostomi</taxon>
        <taxon>Actinopterygii</taxon>
        <taxon>Neopterygii</taxon>
        <taxon>Teleostei</taxon>
        <taxon>Neoteleostei</taxon>
        <taxon>Acanthomorphata</taxon>
        <taxon>Eupercaria</taxon>
        <taxon>Perciformes</taxon>
        <taxon>Cottioidei</taxon>
        <taxon>Cottales</taxon>
        <taxon>Liparidae</taxon>
        <taxon>Liparis</taxon>
    </lineage>
</organism>
<feature type="compositionally biased region" description="Polar residues" evidence="1">
    <location>
        <begin position="87"/>
        <end position="97"/>
    </location>
</feature>
<dbReference type="Proteomes" id="UP000314294">
    <property type="component" value="Unassembled WGS sequence"/>
</dbReference>
<sequence length="328" mass="35758">METNELLRLLAESWRRGVPLLYCNLELLLPIGGAEGTRPGLQRTPAPSDIDPHARQVAGKAPATRSRSIKASRLGRRKWIPAALDATSLTPHPQRASSSRDEPEASAARAATGGLDALADFFDLVSYLDSTTPAAAAPLIAGPFVWTGAEIKDGSSDEMREDVEEEVGRILSQERMLDIRAAVEGLGCHRCCWRMSGALTEAQQHRRELGDARGGRLAGERAASSKGQSLAFSAPPLWAPSVSKRRYKLSRTVLGSPSFSLLGNRRAVAADYMPVLRHMCRLQRAQDQKEEPVRMNYLSITQLGLSKSTIKLLAEDFSENMMSPSCSH</sequence>
<evidence type="ECO:0000313" key="2">
    <source>
        <dbReference type="EMBL" id="TNN70983.1"/>
    </source>
</evidence>